<name>A0A2T4YX05_9HYPH</name>
<dbReference type="Proteomes" id="UP000241808">
    <property type="component" value="Unassembled WGS sequence"/>
</dbReference>
<keyword evidence="2" id="KW-1185">Reference proteome</keyword>
<dbReference type="EMBL" id="PZZL01000016">
    <property type="protein sequence ID" value="PTM49900.1"/>
    <property type="molecule type" value="Genomic_DNA"/>
</dbReference>
<protein>
    <submittedName>
        <fullName evidence="1">Uncharacterized protein</fullName>
    </submittedName>
</protein>
<evidence type="ECO:0000313" key="1">
    <source>
        <dbReference type="EMBL" id="PTM49900.1"/>
    </source>
</evidence>
<dbReference type="AlphaFoldDB" id="A0A2T4YX05"/>
<gene>
    <name evidence="1" type="ORF">C8P69_11614</name>
</gene>
<organism evidence="1 2">
    <name type="scientific">Phreatobacter oligotrophus</name>
    <dbReference type="NCBI Taxonomy" id="1122261"/>
    <lineage>
        <taxon>Bacteria</taxon>
        <taxon>Pseudomonadati</taxon>
        <taxon>Pseudomonadota</taxon>
        <taxon>Alphaproteobacteria</taxon>
        <taxon>Hyphomicrobiales</taxon>
        <taxon>Phreatobacteraceae</taxon>
        <taxon>Phreatobacter</taxon>
    </lineage>
</organism>
<evidence type="ECO:0000313" key="2">
    <source>
        <dbReference type="Proteomes" id="UP000241808"/>
    </source>
</evidence>
<sequence>MEPMFQLITDMAEAAGWSPETIALALAGLATARIEAIEADNTMTAELRARRQEH</sequence>
<proteinExistence type="predicted"/>
<accession>A0A2T4YX05</accession>
<comment type="caution">
    <text evidence="1">The sequence shown here is derived from an EMBL/GenBank/DDBJ whole genome shotgun (WGS) entry which is preliminary data.</text>
</comment>
<reference evidence="1 2" key="1">
    <citation type="submission" date="2018-04" db="EMBL/GenBank/DDBJ databases">
        <title>Genomic Encyclopedia of Archaeal and Bacterial Type Strains, Phase II (KMG-II): from individual species to whole genera.</title>
        <authorList>
            <person name="Goeker M."/>
        </authorList>
    </citation>
    <scope>NUCLEOTIDE SEQUENCE [LARGE SCALE GENOMIC DNA]</scope>
    <source>
        <strain evidence="1 2">DSM 25521</strain>
    </source>
</reference>